<dbReference type="OrthoDB" id="2423977at2759"/>
<comment type="caution">
    <text evidence="1">The sequence shown here is derived from an EMBL/GenBank/DDBJ whole genome shotgun (WGS) entry which is preliminary data.</text>
</comment>
<evidence type="ECO:0000313" key="1">
    <source>
        <dbReference type="EMBL" id="KAG9069509.1"/>
    </source>
</evidence>
<sequence length="776" mass="89434">MSITFPLPTECLHMVIRHLADQSDINTLSNLLRVNKYVLSTTLPIMYEHPFRSRPVRYVDNPIGFGLNKDDGGEVLVSSLMMVRTLLLSLPRDHVISDLLRAAFLQVQPTDQERYHPLPPEPISIPYYSFVTKIDPSDYWVPGNGNFFNMTLADRTTLKNHLEHRGQTGRYLLEEVPVNIPMEQQQHFDLAARAATRELRSDLTWALCFANAEHIQELLIPIMDITRYVALVPRLKVLSKVTFLLDKGFQVKTRYRRTYTPAEQEQLESQKLMRILAFREMISFVQEHCRLFPHVLKLGRCRKDPYASNRDCPKEYEFRLLQALPPLISPTVLDQQNWTQFVVKAHETDLSLLKAIQPSSVFSRRTSSKSHALVVDGPFLHRCRVLESVIMPFLDDDTFQWAVDERKQHDADIAAGWTLPRPLVPLRIFSTNYGQPAFGRQVNDVAFAFGRTLEKISASSEWWERLTDHEAALEFSIGEGDNSWDLPRLSELLVHMRKILISIHPDVISRCPRLSRIFLVDRREEYRLDEVVRWTPTELPLLKELVLNGTPAISFHPDILHSTTNLRDLDLGMFTSGADVTFIPPAEELDCADDDNINDNNKNNDSLSTYGSVPRKQPTWTWDWYLPNLLSLKLNAEFGYRFKFRMLAGTPNLVRFIVGIGSRSGQHKRTIGIADLIKPGYQHLAMDRFLDQEQQRQRWTLERQHVVGDIDNSSSPIELEENDDKFLKDFEYVHVPALKNFTLTGPWSLDRRVLEVLFGKVAPGVQDLIMSSEDIM</sequence>
<protein>
    <submittedName>
        <fullName evidence="1">Uncharacterized protein</fullName>
    </submittedName>
</protein>
<dbReference type="SUPFAM" id="SSF52047">
    <property type="entry name" value="RNI-like"/>
    <property type="match status" value="1"/>
</dbReference>
<name>A0A9P7Y108_9FUNG</name>
<dbReference type="AlphaFoldDB" id="A0A9P7Y108"/>
<proteinExistence type="predicted"/>
<reference evidence="1" key="1">
    <citation type="submission" date="2021-06" db="EMBL/GenBank/DDBJ databases">
        <title>Genome Sequence of Mortierella hyaline Strain SCG-10, a Cold-Adapted, Nitrate-Reducing Fungus Isolated from Soil in Minnesota, USA.</title>
        <authorList>
            <person name="Aldossari N."/>
        </authorList>
    </citation>
    <scope>NUCLEOTIDE SEQUENCE</scope>
    <source>
        <strain evidence="1">SCG-10</strain>
    </source>
</reference>
<dbReference type="Proteomes" id="UP000707451">
    <property type="component" value="Unassembled WGS sequence"/>
</dbReference>
<gene>
    <name evidence="1" type="ORF">KI688_010412</name>
</gene>
<accession>A0A9P7Y108</accession>
<dbReference type="EMBL" id="JAHRHY010000005">
    <property type="protein sequence ID" value="KAG9069509.1"/>
    <property type="molecule type" value="Genomic_DNA"/>
</dbReference>
<evidence type="ECO:0000313" key="2">
    <source>
        <dbReference type="Proteomes" id="UP000707451"/>
    </source>
</evidence>
<organism evidence="1 2">
    <name type="scientific">Linnemannia hyalina</name>
    <dbReference type="NCBI Taxonomy" id="64524"/>
    <lineage>
        <taxon>Eukaryota</taxon>
        <taxon>Fungi</taxon>
        <taxon>Fungi incertae sedis</taxon>
        <taxon>Mucoromycota</taxon>
        <taxon>Mortierellomycotina</taxon>
        <taxon>Mortierellomycetes</taxon>
        <taxon>Mortierellales</taxon>
        <taxon>Mortierellaceae</taxon>
        <taxon>Linnemannia</taxon>
    </lineage>
</organism>
<keyword evidence="2" id="KW-1185">Reference proteome</keyword>